<keyword evidence="3" id="KW-1185">Reference proteome</keyword>
<accession>A0ABX1N565</accession>
<feature type="signal peptide" evidence="1">
    <location>
        <begin position="1"/>
        <end position="24"/>
    </location>
</feature>
<evidence type="ECO:0000313" key="2">
    <source>
        <dbReference type="EMBL" id="NMF94410.1"/>
    </source>
</evidence>
<dbReference type="RefSeq" id="WP_169199637.1">
    <property type="nucleotide sequence ID" value="NZ_WTVH02000010.1"/>
</dbReference>
<feature type="chain" id="PRO_5045421777" description="DUF5666 domain-containing protein" evidence="1">
    <location>
        <begin position="25"/>
        <end position="123"/>
    </location>
</feature>
<evidence type="ECO:0000256" key="1">
    <source>
        <dbReference type="SAM" id="SignalP"/>
    </source>
</evidence>
<evidence type="ECO:0008006" key="4">
    <source>
        <dbReference type="Google" id="ProtNLM"/>
    </source>
</evidence>
<reference evidence="2" key="1">
    <citation type="submission" date="2019-12" db="EMBL/GenBank/DDBJ databases">
        <title>Comparative genomics gives insights into the taxonomy of the Azoarcus-Aromatoleum group and reveals separate origins of nif in the plant-associated Azoarcus and non-plant-associated Aromatoleum sub-groups.</title>
        <authorList>
            <person name="Lafos M."/>
            <person name="Maluk M."/>
            <person name="Batista M."/>
            <person name="Junghare M."/>
            <person name="Carmona M."/>
            <person name="Faoro H."/>
            <person name="Cruz L.M."/>
            <person name="Battistoni F."/>
            <person name="De Souza E."/>
            <person name="Pedrosa F."/>
            <person name="Chen W.-M."/>
            <person name="Poole P.S."/>
            <person name="Dixon R.A."/>
            <person name="James E.K."/>
        </authorList>
    </citation>
    <scope>NUCLEOTIDE SEQUENCE</scope>
    <source>
        <strain evidence="2">U120</strain>
    </source>
</reference>
<name>A0ABX1N565_9RHOO</name>
<dbReference type="Proteomes" id="UP000601990">
    <property type="component" value="Unassembled WGS sequence"/>
</dbReference>
<dbReference type="Pfam" id="PF19649">
    <property type="entry name" value="DUF6152"/>
    <property type="match status" value="1"/>
</dbReference>
<proteinExistence type="predicted"/>
<evidence type="ECO:0000313" key="3">
    <source>
        <dbReference type="Proteomes" id="UP000601990"/>
    </source>
</evidence>
<dbReference type="InterPro" id="IPR046150">
    <property type="entry name" value="DUF6152"/>
</dbReference>
<comment type="caution">
    <text evidence="2">The sequence shown here is derived from an EMBL/GenBank/DDBJ whole genome shotgun (WGS) entry which is preliminary data.</text>
</comment>
<dbReference type="EMBL" id="WTVH01000029">
    <property type="protein sequence ID" value="NMF94410.1"/>
    <property type="molecule type" value="Genomic_DNA"/>
</dbReference>
<sequence>MRIRYPGLLVAFLAALAAAGPALAHHGWNWAEPDNSELTGVVKSVRLGNPHGRVTLDVGGEQWVAEVGQPWRNSRAGLRDEMLVEGVRVTISGHRSARPGEKLIKAERVIIGDTTYDLYPDRD</sequence>
<gene>
    <name evidence="2" type="ORF">GO608_13860</name>
</gene>
<keyword evidence="1" id="KW-0732">Signal</keyword>
<organism evidence="2 3">
    <name type="scientific">Aromatoleum buckelii</name>
    <dbReference type="NCBI Taxonomy" id="200254"/>
    <lineage>
        <taxon>Bacteria</taxon>
        <taxon>Pseudomonadati</taxon>
        <taxon>Pseudomonadota</taxon>
        <taxon>Betaproteobacteria</taxon>
        <taxon>Rhodocyclales</taxon>
        <taxon>Rhodocyclaceae</taxon>
        <taxon>Aromatoleum</taxon>
    </lineage>
</organism>
<protein>
    <recommendedName>
        <fullName evidence="4">DUF5666 domain-containing protein</fullName>
    </recommendedName>
</protein>